<organism evidence="7 8">
    <name type="scientific">Amphimedon queenslandica</name>
    <name type="common">Sponge</name>
    <dbReference type="NCBI Taxonomy" id="400682"/>
    <lineage>
        <taxon>Eukaryota</taxon>
        <taxon>Metazoa</taxon>
        <taxon>Porifera</taxon>
        <taxon>Demospongiae</taxon>
        <taxon>Heteroscleromorpha</taxon>
        <taxon>Haplosclerida</taxon>
        <taxon>Niphatidae</taxon>
        <taxon>Amphimedon</taxon>
    </lineage>
</organism>
<dbReference type="SMART" id="SM00360">
    <property type="entry name" value="RRM"/>
    <property type="match status" value="1"/>
</dbReference>
<feature type="domain" description="NTF2" evidence="6">
    <location>
        <begin position="11"/>
        <end position="134"/>
    </location>
</feature>
<feature type="region of interest" description="Disordered" evidence="4">
    <location>
        <begin position="155"/>
        <end position="367"/>
    </location>
</feature>
<reference evidence="8" key="1">
    <citation type="journal article" date="2010" name="Nature">
        <title>The Amphimedon queenslandica genome and the evolution of animal complexity.</title>
        <authorList>
            <person name="Srivastava M."/>
            <person name="Simakov O."/>
            <person name="Chapman J."/>
            <person name="Fahey B."/>
            <person name="Gauthier M.E."/>
            <person name="Mitros T."/>
            <person name="Richards G.S."/>
            <person name="Conaco C."/>
            <person name="Dacre M."/>
            <person name="Hellsten U."/>
            <person name="Larroux C."/>
            <person name="Putnam N.H."/>
            <person name="Stanke M."/>
            <person name="Adamska M."/>
            <person name="Darling A."/>
            <person name="Degnan S.M."/>
            <person name="Oakley T.H."/>
            <person name="Plachetzki D.C."/>
            <person name="Zhai Y."/>
            <person name="Adamski M."/>
            <person name="Calcino A."/>
            <person name="Cummins S.F."/>
            <person name="Goodstein D.M."/>
            <person name="Harris C."/>
            <person name="Jackson D.J."/>
            <person name="Leys S.P."/>
            <person name="Shu S."/>
            <person name="Woodcroft B.J."/>
            <person name="Vervoort M."/>
            <person name="Kosik K.S."/>
            <person name="Manning G."/>
            <person name="Degnan B.M."/>
            <person name="Rokhsar D.S."/>
        </authorList>
    </citation>
    <scope>NUCLEOTIDE SEQUENCE [LARGE SCALE GENOMIC DNA]</scope>
</reference>
<keyword evidence="8" id="KW-1185">Reference proteome</keyword>
<feature type="compositionally biased region" description="Basic and acidic residues" evidence="4">
    <location>
        <begin position="313"/>
        <end position="333"/>
    </location>
</feature>
<dbReference type="PROSITE" id="PS50177">
    <property type="entry name" value="NTF2_DOMAIN"/>
    <property type="match status" value="1"/>
</dbReference>
<dbReference type="Gene3D" id="3.10.450.50">
    <property type="match status" value="1"/>
</dbReference>
<keyword evidence="2 3" id="KW-0694">RNA-binding</keyword>
<evidence type="ECO:0000256" key="4">
    <source>
        <dbReference type="SAM" id="MobiDB-lite"/>
    </source>
</evidence>
<feature type="compositionally biased region" description="Polar residues" evidence="4">
    <location>
        <begin position="228"/>
        <end position="245"/>
    </location>
</feature>
<feature type="compositionally biased region" description="Low complexity" evidence="4">
    <location>
        <begin position="337"/>
        <end position="350"/>
    </location>
</feature>
<gene>
    <name evidence="7" type="primary">100637783</name>
</gene>
<proteinExistence type="predicted"/>
<evidence type="ECO:0000259" key="6">
    <source>
        <dbReference type="PROSITE" id="PS50177"/>
    </source>
</evidence>
<evidence type="ECO:0000313" key="7">
    <source>
        <dbReference type="EnsemblMetazoa" id="XP_019860736.1"/>
    </source>
</evidence>
<dbReference type="CDD" id="cd00780">
    <property type="entry name" value="NTF2"/>
    <property type="match status" value="1"/>
</dbReference>
<feature type="compositionally biased region" description="Polar residues" evidence="4">
    <location>
        <begin position="276"/>
        <end position="310"/>
    </location>
</feature>
<dbReference type="PROSITE" id="PS50102">
    <property type="entry name" value="RRM"/>
    <property type="match status" value="1"/>
</dbReference>
<dbReference type="GO" id="GO:0003729">
    <property type="term" value="F:mRNA binding"/>
    <property type="evidence" value="ECO:0007669"/>
    <property type="project" value="TreeGrafter"/>
</dbReference>
<dbReference type="InterPro" id="IPR002075">
    <property type="entry name" value="NTF2_dom"/>
</dbReference>
<dbReference type="GO" id="GO:1990904">
    <property type="term" value="C:ribonucleoprotein complex"/>
    <property type="evidence" value="ECO:0007669"/>
    <property type="project" value="TreeGrafter"/>
</dbReference>
<comment type="subcellular location">
    <subcellularLocation>
        <location evidence="1">Cytoplasm</location>
        <location evidence="1">Stress granule</location>
    </subcellularLocation>
</comment>
<evidence type="ECO:0000313" key="8">
    <source>
        <dbReference type="Proteomes" id="UP000007879"/>
    </source>
</evidence>
<evidence type="ECO:0000256" key="3">
    <source>
        <dbReference type="PROSITE-ProRule" id="PRU00176"/>
    </source>
</evidence>
<feature type="region of interest" description="Disordered" evidence="4">
    <location>
        <begin position="430"/>
        <end position="479"/>
    </location>
</feature>
<sequence>MEEDNPDPQKIGELFVMQYYTQMHKDPSQMHRFYLANSIFTRGGPEMGTVTPVVGQQAIHEKIQSLGLQKVHTRIRQVDSNSTVLSTEKDHAILIQVTGELSIAGHPMRPFVQTFVLGLESPKKYYIHNDIFRYQIYDEDFVSETDDTNEVQIETEPVVEGNSAELVPPTDHTHTDEGGDDVVSEPSVKGSPAPPVTTEVLPTTNSWSDRYEGTIVNSVPDETDEGPVTTSVPPAGGSSFTNATSETDEIVNDDQNKPKDTSWASKLKAAGSAGKTQSSSNPLPSSANKQPSFGLQSRGPNNMVNSTQPLPQREPKQSRIKQQDSSKPLDKKPPLTTPTLSSAPSSVPLTRSAPDSHQVFVGNLPNGTKEDELKEIFKKYGNVIEVRINPKNFGFIVFDSEEPVQTIIASRAETTLMLHDRKLNIEEKRPSSFQKTMGGSGSGGFSSGRKFPAGSGGMFSGGNKYSRGTVAASKPPPRR</sequence>
<dbReference type="SUPFAM" id="SSF54928">
    <property type="entry name" value="RNA-binding domain, RBD"/>
    <property type="match status" value="1"/>
</dbReference>
<dbReference type="GO" id="GO:0010494">
    <property type="term" value="C:cytoplasmic stress granule"/>
    <property type="evidence" value="ECO:0007669"/>
    <property type="project" value="UniProtKB-SubCell"/>
</dbReference>
<dbReference type="SUPFAM" id="SSF54427">
    <property type="entry name" value="NTF2-like"/>
    <property type="match status" value="1"/>
</dbReference>
<dbReference type="InterPro" id="IPR039539">
    <property type="entry name" value="Ras_GTPase_bind_prot"/>
</dbReference>
<accession>A0AAN0JV33</accession>
<dbReference type="InterPro" id="IPR035979">
    <property type="entry name" value="RBD_domain_sf"/>
</dbReference>
<dbReference type="Gene3D" id="3.30.70.330">
    <property type="match status" value="1"/>
</dbReference>
<dbReference type="PANTHER" id="PTHR10693">
    <property type="entry name" value="RAS GTPASE-ACTIVATING PROTEIN-BINDING PROTEIN"/>
    <property type="match status" value="1"/>
</dbReference>
<reference evidence="7" key="2">
    <citation type="submission" date="2024-06" db="UniProtKB">
        <authorList>
            <consortium name="EnsemblMetazoa"/>
        </authorList>
    </citation>
    <scope>IDENTIFICATION</scope>
</reference>
<protein>
    <submittedName>
        <fullName evidence="7">Uncharacterized protein</fullName>
    </submittedName>
</protein>
<dbReference type="Proteomes" id="UP000007879">
    <property type="component" value="Unassembled WGS sequence"/>
</dbReference>
<dbReference type="GO" id="GO:0005829">
    <property type="term" value="C:cytosol"/>
    <property type="evidence" value="ECO:0007669"/>
    <property type="project" value="TreeGrafter"/>
</dbReference>
<dbReference type="PANTHER" id="PTHR10693:SF20">
    <property type="entry name" value="AT27578P"/>
    <property type="match status" value="1"/>
</dbReference>
<dbReference type="Pfam" id="PF00076">
    <property type="entry name" value="RRM_1"/>
    <property type="match status" value="1"/>
</dbReference>
<evidence type="ECO:0000256" key="2">
    <source>
        <dbReference type="ARBA" id="ARBA00022884"/>
    </source>
</evidence>
<dbReference type="AlphaFoldDB" id="A0AAN0JV33"/>
<dbReference type="EnsemblMetazoa" id="XM_020005177.1">
    <property type="protein sequence ID" value="XP_019860736.1"/>
    <property type="gene ID" value="LOC100637783"/>
</dbReference>
<dbReference type="InterPro" id="IPR032710">
    <property type="entry name" value="NTF2-like_dom_sf"/>
</dbReference>
<evidence type="ECO:0000259" key="5">
    <source>
        <dbReference type="PROSITE" id="PS50102"/>
    </source>
</evidence>
<evidence type="ECO:0000256" key="1">
    <source>
        <dbReference type="ARBA" id="ARBA00004210"/>
    </source>
</evidence>
<dbReference type="Pfam" id="PF02136">
    <property type="entry name" value="NTF2"/>
    <property type="match status" value="1"/>
</dbReference>
<feature type="compositionally biased region" description="Low complexity" evidence="4">
    <location>
        <begin position="264"/>
        <end position="275"/>
    </location>
</feature>
<dbReference type="InterPro" id="IPR000504">
    <property type="entry name" value="RRM_dom"/>
</dbReference>
<feature type="domain" description="RRM" evidence="5">
    <location>
        <begin position="357"/>
        <end position="430"/>
    </location>
</feature>
<dbReference type="InterPro" id="IPR018222">
    <property type="entry name" value="Nuclear_transport_factor_2_euk"/>
</dbReference>
<dbReference type="InterPro" id="IPR012677">
    <property type="entry name" value="Nucleotide-bd_a/b_plait_sf"/>
</dbReference>
<name>A0AAN0JV33_AMPQE</name>